<dbReference type="OrthoDB" id="2322136at2"/>
<gene>
    <name evidence="1" type="ORF">FC69_GL000813</name>
</gene>
<dbReference type="RefSeq" id="WP_025083135.1">
    <property type="nucleotide sequence ID" value="NZ_AZEX01000020.1"/>
</dbReference>
<evidence type="ECO:0008006" key="3">
    <source>
        <dbReference type="Google" id="ProtNLM"/>
    </source>
</evidence>
<reference evidence="1 2" key="1">
    <citation type="journal article" date="2015" name="Genome Announc.">
        <title>Expanding the biotechnology potential of lactobacilli through comparative genomics of 213 strains and associated genera.</title>
        <authorList>
            <person name="Sun Z."/>
            <person name="Harris H.M."/>
            <person name="McCann A."/>
            <person name="Guo C."/>
            <person name="Argimon S."/>
            <person name="Zhang W."/>
            <person name="Yang X."/>
            <person name="Jeffery I.B."/>
            <person name="Cooney J.C."/>
            <person name="Kagawa T.F."/>
            <person name="Liu W."/>
            <person name="Song Y."/>
            <person name="Salvetti E."/>
            <person name="Wrobel A."/>
            <person name="Rasinkangas P."/>
            <person name="Parkhill J."/>
            <person name="Rea M.C."/>
            <person name="O'Sullivan O."/>
            <person name="Ritari J."/>
            <person name="Douillard F.P."/>
            <person name="Paul Ross R."/>
            <person name="Yang R."/>
            <person name="Briner A.E."/>
            <person name="Felis G.E."/>
            <person name="de Vos W.M."/>
            <person name="Barrangou R."/>
            <person name="Klaenhammer T.R."/>
            <person name="Caufield P.W."/>
            <person name="Cui Y."/>
            <person name="Zhang H."/>
            <person name="O'Toole P.W."/>
        </authorList>
    </citation>
    <scope>NUCLEOTIDE SEQUENCE [LARGE SCALE GENOMIC DNA]</scope>
    <source>
        <strain evidence="1 2">DSM 14340</strain>
    </source>
</reference>
<dbReference type="EMBL" id="AZEX01000020">
    <property type="protein sequence ID" value="KRL61408.1"/>
    <property type="molecule type" value="Genomic_DNA"/>
</dbReference>
<dbReference type="AlphaFoldDB" id="A0A0R1RWH7"/>
<dbReference type="InterPro" id="IPR010738">
    <property type="entry name" value="DUF1310"/>
</dbReference>
<protein>
    <recommendedName>
        <fullName evidence="3">DUF1310 domain-containing protein</fullName>
    </recommendedName>
</protein>
<dbReference type="Pfam" id="PF07006">
    <property type="entry name" value="DUF1310"/>
    <property type="match status" value="1"/>
</dbReference>
<evidence type="ECO:0000313" key="2">
    <source>
        <dbReference type="Proteomes" id="UP000051264"/>
    </source>
</evidence>
<accession>A0A0R1RWH7</accession>
<dbReference type="PATRIC" id="fig|1423747.3.peg.828"/>
<comment type="caution">
    <text evidence="1">The sequence shown here is derived from an EMBL/GenBank/DDBJ whole genome shotgun (WGS) entry which is preliminary data.</text>
</comment>
<evidence type="ECO:0000313" key="1">
    <source>
        <dbReference type="EMBL" id="KRL61408.1"/>
    </source>
</evidence>
<sequence>MTKTMKIIISSVVLIAIGLGGGLVYAHEKQAVFHQEMVKTVKENKSVIFNYIKRDYREGNNQRAVKDIEIDYSKIEHNPMGGINVVAYVNHDTKNKDYSLTLDKNQNKIYVESATTPDYAR</sequence>
<dbReference type="STRING" id="1423747.FC69_GL000813"/>
<organism evidence="1 2">
    <name type="scientific">Latilactobacillus fuchuensis DSM 14340 = JCM 11249</name>
    <dbReference type="NCBI Taxonomy" id="1423747"/>
    <lineage>
        <taxon>Bacteria</taxon>
        <taxon>Bacillati</taxon>
        <taxon>Bacillota</taxon>
        <taxon>Bacilli</taxon>
        <taxon>Lactobacillales</taxon>
        <taxon>Lactobacillaceae</taxon>
        <taxon>Latilactobacillus</taxon>
    </lineage>
</organism>
<proteinExistence type="predicted"/>
<name>A0A0R1RWH7_9LACO</name>
<dbReference type="Proteomes" id="UP000051264">
    <property type="component" value="Unassembled WGS sequence"/>
</dbReference>